<reference evidence="2 3" key="1">
    <citation type="submission" date="2019-06" db="EMBL/GenBank/DDBJ databases">
        <title>Whole genome shotgun sequence of Zoogloea ramigera NBRC 15342.</title>
        <authorList>
            <person name="Hosoyama A."/>
            <person name="Uohara A."/>
            <person name="Ohji S."/>
            <person name="Ichikawa N."/>
        </authorList>
    </citation>
    <scope>NUCLEOTIDE SEQUENCE [LARGE SCALE GENOMIC DNA]</scope>
    <source>
        <strain evidence="2 3">NBRC 15342</strain>
    </source>
</reference>
<name>A0A4Y4CYQ1_ZOORA</name>
<evidence type="ECO:0000256" key="1">
    <source>
        <dbReference type="SAM" id="MobiDB-lite"/>
    </source>
</evidence>
<feature type="region of interest" description="Disordered" evidence="1">
    <location>
        <begin position="1"/>
        <end position="21"/>
    </location>
</feature>
<dbReference type="EMBL" id="BJNV01000044">
    <property type="protein sequence ID" value="GEC96443.1"/>
    <property type="molecule type" value="Genomic_DNA"/>
</dbReference>
<dbReference type="Proteomes" id="UP000318422">
    <property type="component" value="Unassembled WGS sequence"/>
</dbReference>
<organism evidence="2 3">
    <name type="scientific">Zoogloea ramigera</name>
    <dbReference type="NCBI Taxonomy" id="350"/>
    <lineage>
        <taxon>Bacteria</taxon>
        <taxon>Pseudomonadati</taxon>
        <taxon>Pseudomonadota</taxon>
        <taxon>Betaproteobacteria</taxon>
        <taxon>Rhodocyclales</taxon>
        <taxon>Zoogloeaceae</taxon>
        <taxon>Zoogloea</taxon>
    </lineage>
</organism>
<keyword evidence="3" id="KW-1185">Reference proteome</keyword>
<gene>
    <name evidence="2" type="ORF">ZRA01_25160</name>
</gene>
<protein>
    <submittedName>
        <fullName evidence="2">Uncharacterized protein</fullName>
    </submittedName>
</protein>
<dbReference type="AlphaFoldDB" id="A0A4Y4CYQ1"/>
<evidence type="ECO:0000313" key="2">
    <source>
        <dbReference type="EMBL" id="GEC96443.1"/>
    </source>
</evidence>
<sequence>MALGAGEAGQGRRVEGVGDEGAAEELPGEFVLPILQRDGAEAIEGVRVVRGARQDFPVERPGKGKIACAVGLVGGGEGGGKRSRLGRGPVDMDRWLQRCRLAPRCCGA</sequence>
<proteinExistence type="predicted"/>
<comment type="caution">
    <text evidence="2">The sequence shown here is derived from an EMBL/GenBank/DDBJ whole genome shotgun (WGS) entry which is preliminary data.</text>
</comment>
<accession>A0A4Y4CYQ1</accession>
<evidence type="ECO:0000313" key="3">
    <source>
        <dbReference type="Proteomes" id="UP000318422"/>
    </source>
</evidence>